<gene>
    <name evidence="1" type="ORF">Tco_0683237</name>
</gene>
<protein>
    <recommendedName>
        <fullName evidence="3">Reverse transcriptase Ty1/copia-type domain-containing protein</fullName>
    </recommendedName>
</protein>
<name>A0ABQ4XTJ9_9ASTR</name>
<accession>A0ABQ4XTJ9</accession>
<dbReference type="EMBL" id="BQNB010009807">
    <property type="protein sequence ID" value="GJS68672.1"/>
    <property type="molecule type" value="Genomic_DNA"/>
</dbReference>
<reference evidence="1" key="2">
    <citation type="submission" date="2022-01" db="EMBL/GenBank/DDBJ databases">
        <authorList>
            <person name="Yamashiro T."/>
            <person name="Shiraishi A."/>
            <person name="Satake H."/>
            <person name="Nakayama K."/>
        </authorList>
    </citation>
    <scope>NUCLEOTIDE SEQUENCE</scope>
</reference>
<reference evidence="1" key="1">
    <citation type="journal article" date="2022" name="Int. J. Mol. Sci.">
        <title>Draft Genome of Tanacetum Coccineum: Genomic Comparison of Closely Related Tanacetum-Family Plants.</title>
        <authorList>
            <person name="Yamashiro T."/>
            <person name="Shiraishi A."/>
            <person name="Nakayama K."/>
            <person name="Satake H."/>
        </authorList>
    </citation>
    <scope>NUCLEOTIDE SEQUENCE</scope>
</reference>
<keyword evidence="2" id="KW-1185">Reference proteome</keyword>
<dbReference type="Proteomes" id="UP001151760">
    <property type="component" value="Unassembled WGS sequence"/>
</dbReference>
<evidence type="ECO:0000313" key="2">
    <source>
        <dbReference type="Proteomes" id="UP001151760"/>
    </source>
</evidence>
<proteinExistence type="predicted"/>
<organism evidence="1 2">
    <name type="scientific">Tanacetum coccineum</name>
    <dbReference type="NCBI Taxonomy" id="301880"/>
    <lineage>
        <taxon>Eukaryota</taxon>
        <taxon>Viridiplantae</taxon>
        <taxon>Streptophyta</taxon>
        <taxon>Embryophyta</taxon>
        <taxon>Tracheophyta</taxon>
        <taxon>Spermatophyta</taxon>
        <taxon>Magnoliopsida</taxon>
        <taxon>eudicotyledons</taxon>
        <taxon>Gunneridae</taxon>
        <taxon>Pentapetalae</taxon>
        <taxon>asterids</taxon>
        <taxon>campanulids</taxon>
        <taxon>Asterales</taxon>
        <taxon>Asteraceae</taxon>
        <taxon>Asteroideae</taxon>
        <taxon>Anthemideae</taxon>
        <taxon>Anthemidinae</taxon>
        <taxon>Tanacetum</taxon>
    </lineage>
</organism>
<evidence type="ECO:0008006" key="3">
    <source>
        <dbReference type="Google" id="ProtNLM"/>
    </source>
</evidence>
<evidence type="ECO:0000313" key="1">
    <source>
        <dbReference type="EMBL" id="GJS68672.1"/>
    </source>
</evidence>
<sequence>MASEHLDSGYCLQCMTPATSRSGLVPNPISQQPCIPPPRDDWDRLFQPMFDEYFNPPTIVVSPVLVVAAPRAVDLADSPVSSSINKDALSTSIQSTQDQEHSIIISQGSSSNVRPIHTPFESLGRWTKDHPISNVISDPSCAVSTRKKLQTDTMWCYFDTFLTLVKTDEFGGVLKNKARLVAQGFRNEEGIDYEESFARLQIRAFISLYNCNT</sequence>
<comment type="caution">
    <text evidence="1">The sequence shown here is derived from an EMBL/GenBank/DDBJ whole genome shotgun (WGS) entry which is preliminary data.</text>
</comment>